<protein>
    <submittedName>
        <fullName evidence="4">Zinc finger protein zat3</fullName>
    </submittedName>
</protein>
<accession>A0ABD1G308</accession>
<evidence type="ECO:0000313" key="4">
    <source>
        <dbReference type="EMBL" id="KAL1538467.1"/>
    </source>
</evidence>
<evidence type="ECO:0000256" key="2">
    <source>
        <dbReference type="SAM" id="MobiDB-lite"/>
    </source>
</evidence>
<keyword evidence="1" id="KW-0863">Zinc-finger</keyword>
<feature type="domain" description="C2H2-type" evidence="3">
    <location>
        <begin position="53"/>
        <end position="80"/>
    </location>
</feature>
<dbReference type="EMBL" id="JBEAFC010000010">
    <property type="protein sequence ID" value="KAL1538467.1"/>
    <property type="molecule type" value="Genomic_DNA"/>
</dbReference>
<evidence type="ECO:0000313" key="5">
    <source>
        <dbReference type="Proteomes" id="UP001567538"/>
    </source>
</evidence>
<dbReference type="GO" id="GO:0008270">
    <property type="term" value="F:zinc ion binding"/>
    <property type="evidence" value="ECO:0007669"/>
    <property type="project" value="UniProtKB-KW"/>
</dbReference>
<evidence type="ECO:0000256" key="1">
    <source>
        <dbReference type="PROSITE-ProRule" id="PRU00042"/>
    </source>
</evidence>
<keyword evidence="1" id="KW-0862">Zinc</keyword>
<keyword evidence="5" id="KW-1185">Reference proteome</keyword>
<sequence>MESTNTNTNNYLFSDFPILPPESSCGGAAPKNPRKKRAKFLRPMPSPAAKMTPPCTECGRRFWSDKALFGHMRCHPERKWRGIVPPPSPDSASSLTEEEHDVAVCLLMLANAPRLRYLCNIQE</sequence>
<dbReference type="Pfam" id="PF13912">
    <property type="entry name" value="zf-C2H2_6"/>
    <property type="match status" value="1"/>
</dbReference>
<feature type="region of interest" description="Disordered" evidence="2">
    <location>
        <begin position="24"/>
        <end position="53"/>
    </location>
</feature>
<dbReference type="PROSITE" id="PS50157">
    <property type="entry name" value="ZINC_FINGER_C2H2_2"/>
    <property type="match status" value="1"/>
</dbReference>
<dbReference type="InterPro" id="IPR036236">
    <property type="entry name" value="Znf_C2H2_sf"/>
</dbReference>
<dbReference type="PANTHER" id="PTHR47591:SF1">
    <property type="entry name" value="ZINC FINGER PROTEIN ZAT2-RELATED"/>
    <property type="match status" value="1"/>
</dbReference>
<name>A0ABD1G308_SALDI</name>
<dbReference type="PANTHER" id="PTHR47591">
    <property type="entry name" value="ZINC FINGER PROTEIN ZAT2-RELATED"/>
    <property type="match status" value="1"/>
</dbReference>
<dbReference type="PROSITE" id="PS00028">
    <property type="entry name" value="ZINC_FINGER_C2H2_1"/>
    <property type="match status" value="1"/>
</dbReference>
<dbReference type="SUPFAM" id="SSF57667">
    <property type="entry name" value="beta-beta-alpha zinc fingers"/>
    <property type="match status" value="1"/>
</dbReference>
<evidence type="ECO:0000259" key="3">
    <source>
        <dbReference type="PROSITE" id="PS50157"/>
    </source>
</evidence>
<proteinExistence type="predicted"/>
<reference evidence="4 5" key="1">
    <citation type="submission" date="2024-06" db="EMBL/GenBank/DDBJ databases">
        <title>A chromosome level genome sequence of Diviner's sage (Salvia divinorum).</title>
        <authorList>
            <person name="Ford S.A."/>
            <person name="Ro D.-K."/>
            <person name="Ness R.W."/>
            <person name="Phillips M.A."/>
        </authorList>
    </citation>
    <scope>NUCLEOTIDE SEQUENCE [LARGE SCALE GENOMIC DNA]</scope>
    <source>
        <strain evidence="4">SAF-2024a</strain>
        <tissue evidence="4">Leaf</tissue>
    </source>
</reference>
<dbReference type="Proteomes" id="UP001567538">
    <property type="component" value="Unassembled WGS sequence"/>
</dbReference>
<organism evidence="4 5">
    <name type="scientific">Salvia divinorum</name>
    <name type="common">Maria pastora</name>
    <name type="synonym">Diviner's sage</name>
    <dbReference type="NCBI Taxonomy" id="28513"/>
    <lineage>
        <taxon>Eukaryota</taxon>
        <taxon>Viridiplantae</taxon>
        <taxon>Streptophyta</taxon>
        <taxon>Embryophyta</taxon>
        <taxon>Tracheophyta</taxon>
        <taxon>Spermatophyta</taxon>
        <taxon>Magnoliopsida</taxon>
        <taxon>eudicotyledons</taxon>
        <taxon>Gunneridae</taxon>
        <taxon>Pentapetalae</taxon>
        <taxon>asterids</taxon>
        <taxon>lamiids</taxon>
        <taxon>Lamiales</taxon>
        <taxon>Lamiaceae</taxon>
        <taxon>Nepetoideae</taxon>
        <taxon>Mentheae</taxon>
        <taxon>Salviinae</taxon>
        <taxon>Salvia</taxon>
        <taxon>Salvia subgen. Calosphace</taxon>
    </lineage>
</organism>
<dbReference type="AlphaFoldDB" id="A0ABD1G308"/>
<comment type="caution">
    <text evidence="4">The sequence shown here is derived from an EMBL/GenBank/DDBJ whole genome shotgun (WGS) entry which is preliminary data.</text>
</comment>
<keyword evidence="1" id="KW-0479">Metal-binding</keyword>
<dbReference type="InterPro" id="IPR013087">
    <property type="entry name" value="Znf_C2H2_type"/>
</dbReference>
<gene>
    <name evidence="4" type="primary">ZAT3</name>
    <name evidence="4" type="ORF">AAHA92_27212</name>
</gene>